<evidence type="ECO:0000256" key="3">
    <source>
        <dbReference type="ARBA" id="ARBA00023002"/>
    </source>
</evidence>
<comment type="caution">
    <text evidence="5">The sequence shown here is derived from an EMBL/GenBank/DDBJ whole genome shotgun (WGS) entry which is preliminary data.</text>
</comment>
<reference evidence="5" key="1">
    <citation type="journal article" date="2021" name="Nat. Commun.">
        <title>Genetic determinants of endophytism in the Arabidopsis root mycobiome.</title>
        <authorList>
            <person name="Mesny F."/>
            <person name="Miyauchi S."/>
            <person name="Thiergart T."/>
            <person name="Pickel B."/>
            <person name="Atanasova L."/>
            <person name="Karlsson M."/>
            <person name="Huettel B."/>
            <person name="Barry K.W."/>
            <person name="Haridas S."/>
            <person name="Chen C."/>
            <person name="Bauer D."/>
            <person name="Andreopoulos W."/>
            <person name="Pangilinan J."/>
            <person name="LaButti K."/>
            <person name="Riley R."/>
            <person name="Lipzen A."/>
            <person name="Clum A."/>
            <person name="Drula E."/>
            <person name="Henrissat B."/>
            <person name="Kohler A."/>
            <person name="Grigoriev I.V."/>
            <person name="Martin F.M."/>
            <person name="Hacquard S."/>
        </authorList>
    </citation>
    <scope>NUCLEOTIDE SEQUENCE</scope>
    <source>
        <strain evidence="5">MPI-CAGE-CH-0243</strain>
    </source>
</reference>
<dbReference type="EMBL" id="JAGMWT010000001">
    <property type="protein sequence ID" value="KAH7139572.1"/>
    <property type="molecule type" value="Genomic_DNA"/>
</dbReference>
<dbReference type="AlphaFoldDB" id="A0A9P9EM22"/>
<dbReference type="OrthoDB" id="419598at2759"/>
<dbReference type="InterPro" id="IPR008030">
    <property type="entry name" value="NmrA-like"/>
</dbReference>
<proteinExistence type="inferred from homology"/>
<dbReference type="PANTHER" id="PTHR42748">
    <property type="entry name" value="NITROGEN METABOLITE REPRESSION PROTEIN NMRA FAMILY MEMBER"/>
    <property type="match status" value="1"/>
</dbReference>
<dbReference type="GO" id="GO:0005634">
    <property type="term" value="C:nucleus"/>
    <property type="evidence" value="ECO:0007669"/>
    <property type="project" value="TreeGrafter"/>
</dbReference>
<accession>A0A9P9EM22</accession>
<dbReference type="InterPro" id="IPR051164">
    <property type="entry name" value="NmrA-like_oxidored"/>
</dbReference>
<keyword evidence="6" id="KW-1185">Reference proteome</keyword>
<feature type="domain" description="NmrA-like" evidence="4">
    <location>
        <begin position="3"/>
        <end position="252"/>
    </location>
</feature>
<evidence type="ECO:0000313" key="5">
    <source>
        <dbReference type="EMBL" id="KAH7139572.1"/>
    </source>
</evidence>
<dbReference type="GO" id="GO:0016491">
    <property type="term" value="F:oxidoreductase activity"/>
    <property type="evidence" value="ECO:0007669"/>
    <property type="project" value="UniProtKB-KW"/>
</dbReference>
<evidence type="ECO:0000256" key="1">
    <source>
        <dbReference type="ARBA" id="ARBA00006328"/>
    </source>
</evidence>
<dbReference type="SUPFAM" id="SSF51735">
    <property type="entry name" value="NAD(P)-binding Rossmann-fold domains"/>
    <property type="match status" value="1"/>
</dbReference>
<organism evidence="5 6">
    <name type="scientific">Dendryphion nanum</name>
    <dbReference type="NCBI Taxonomy" id="256645"/>
    <lineage>
        <taxon>Eukaryota</taxon>
        <taxon>Fungi</taxon>
        <taxon>Dikarya</taxon>
        <taxon>Ascomycota</taxon>
        <taxon>Pezizomycotina</taxon>
        <taxon>Dothideomycetes</taxon>
        <taxon>Pleosporomycetidae</taxon>
        <taxon>Pleosporales</taxon>
        <taxon>Torulaceae</taxon>
        <taxon>Dendryphion</taxon>
    </lineage>
</organism>
<sequence length="302" mass="32733">MTSKIALVTRASGAQGRGVTQHLLQSGWTVHALVSDRDNDRAQALETSGAILFTGTLSDQKSVTTAIQGATALYLTQMPSFLDDSEVREAASLLNLAKNAGVKHVVHGTTLPLNNPNVREKFTSPPFSIVGAAILPKGEVEDLVRRSGITWTILRLGYFMNNFVPPTGYFAELTEGKLVTPFKPDTVLPLVDPEDIGAFAVAAFEDPVKFGGQIITTVSERLGVHDIAAKIGRVNGQTVDVSYMSDEDIEKGMSNPYLVGQLASQGLDELVDMDDVIKWDVKLTSFDNFLHKHRELVVPRAS</sequence>
<dbReference type="PANTHER" id="PTHR42748:SF30">
    <property type="entry name" value="NMRA-LIKE DOMAIN-CONTAINING PROTEIN"/>
    <property type="match status" value="1"/>
</dbReference>
<dbReference type="Proteomes" id="UP000700596">
    <property type="component" value="Unassembled WGS sequence"/>
</dbReference>
<name>A0A9P9EM22_9PLEO</name>
<gene>
    <name evidence="5" type="ORF">B0J11DRAFT_589468</name>
</gene>
<dbReference type="Gene3D" id="3.40.50.720">
    <property type="entry name" value="NAD(P)-binding Rossmann-like Domain"/>
    <property type="match status" value="1"/>
</dbReference>
<dbReference type="Pfam" id="PF05368">
    <property type="entry name" value="NmrA"/>
    <property type="match status" value="1"/>
</dbReference>
<evidence type="ECO:0000259" key="4">
    <source>
        <dbReference type="Pfam" id="PF05368"/>
    </source>
</evidence>
<protein>
    <recommendedName>
        <fullName evidence="4">NmrA-like domain-containing protein</fullName>
    </recommendedName>
</protein>
<dbReference type="InterPro" id="IPR036291">
    <property type="entry name" value="NAD(P)-bd_dom_sf"/>
</dbReference>
<keyword evidence="3" id="KW-0560">Oxidoreductase</keyword>
<keyword evidence="2" id="KW-0521">NADP</keyword>
<evidence type="ECO:0000256" key="2">
    <source>
        <dbReference type="ARBA" id="ARBA00022857"/>
    </source>
</evidence>
<evidence type="ECO:0000313" key="6">
    <source>
        <dbReference type="Proteomes" id="UP000700596"/>
    </source>
</evidence>
<comment type="similarity">
    <text evidence="1">Belongs to the NmrA-type oxidoreductase family.</text>
</comment>